<name>F6HJM1_VITVI</name>
<proteinExistence type="predicted"/>
<dbReference type="HOGENOM" id="CLU_3421740_0_0_1"/>
<reference evidence="2" key="1">
    <citation type="journal article" date="2007" name="Nature">
        <title>The grapevine genome sequence suggests ancestral hexaploidization in major angiosperm phyla.</title>
        <authorList>
            <consortium name="The French-Italian Public Consortium for Grapevine Genome Characterization."/>
            <person name="Jaillon O."/>
            <person name="Aury J.-M."/>
            <person name="Noel B."/>
            <person name="Policriti A."/>
            <person name="Clepet C."/>
            <person name="Casagrande A."/>
            <person name="Choisne N."/>
            <person name="Aubourg S."/>
            <person name="Vitulo N."/>
            <person name="Jubin C."/>
            <person name="Vezzi A."/>
            <person name="Legeai F."/>
            <person name="Hugueney P."/>
            <person name="Dasilva C."/>
            <person name="Horner D."/>
            <person name="Mica E."/>
            <person name="Jublot D."/>
            <person name="Poulain J."/>
            <person name="Bruyere C."/>
            <person name="Billault A."/>
            <person name="Segurens B."/>
            <person name="Gouyvenoux M."/>
            <person name="Ugarte E."/>
            <person name="Cattonaro F."/>
            <person name="Anthouard V."/>
            <person name="Vico V."/>
            <person name="Del Fabbro C."/>
            <person name="Alaux M."/>
            <person name="Di Gaspero G."/>
            <person name="Dumas V."/>
            <person name="Felice N."/>
            <person name="Paillard S."/>
            <person name="Juman I."/>
            <person name="Moroldo M."/>
            <person name="Scalabrin S."/>
            <person name="Canaguier A."/>
            <person name="Le Clainche I."/>
            <person name="Malacrida G."/>
            <person name="Durand E."/>
            <person name="Pesole G."/>
            <person name="Laucou V."/>
            <person name="Chatelet P."/>
            <person name="Merdinoglu D."/>
            <person name="Delledonne M."/>
            <person name="Pezzotti M."/>
            <person name="Lecharny A."/>
            <person name="Scarpelli C."/>
            <person name="Artiguenave F."/>
            <person name="Pe M.E."/>
            <person name="Valle G."/>
            <person name="Morgante M."/>
            <person name="Caboche M."/>
            <person name="Adam-Blondon A.-F."/>
            <person name="Weissenbach J."/>
            <person name="Quetier F."/>
            <person name="Wincker P."/>
        </authorList>
    </citation>
    <scope>NUCLEOTIDE SEQUENCE [LARGE SCALE GENOMIC DNA]</scope>
    <source>
        <strain evidence="2">cv. Pinot noir / PN40024</strain>
    </source>
</reference>
<dbReference type="InParanoid" id="F6HJM1"/>
<sequence>MALKNSCQTWSTNARFLLYLVLDT</sequence>
<evidence type="ECO:0000313" key="2">
    <source>
        <dbReference type="Proteomes" id="UP000009183"/>
    </source>
</evidence>
<dbReference type="EMBL" id="FN595785">
    <property type="protein sequence ID" value="CCB52781.1"/>
    <property type="molecule type" value="Genomic_DNA"/>
</dbReference>
<protein>
    <submittedName>
        <fullName evidence="1">Uncharacterized protein</fullName>
    </submittedName>
</protein>
<accession>F6HJM1</accession>
<gene>
    <name evidence="1" type="ordered locus">VIT_12s0178g00100</name>
</gene>
<keyword evidence="2" id="KW-1185">Reference proteome</keyword>
<evidence type="ECO:0000313" key="1">
    <source>
        <dbReference type="EMBL" id="CCB52781.1"/>
    </source>
</evidence>
<organism evidence="1 2">
    <name type="scientific">Vitis vinifera</name>
    <name type="common">Grape</name>
    <dbReference type="NCBI Taxonomy" id="29760"/>
    <lineage>
        <taxon>Eukaryota</taxon>
        <taxon>Viridiplantae</taxon>
        <taxon>Streptophyta</taxon>
        <taxon>Embryophyta</taxon>
        <taxon>Tracheophyta</taxon>
        <taxon>Spermatophyta</taxon>
        <taxon>Magnoliopsida</taxon>
        <taxon>eudicotyledons</taxon>
        <taxon>Gunneridae</taxon>
        <taxon>Pentapetalae</taxon>
        <taxon>rosids</taxon>
        <taxon>Vitales</taxon>
        <taxon>Vitaceae</taxon>
        <taxon>Viteae</taxon>
        <taxon>Vitis</taxon>
    </lineage>
</organism>
<dbReference type="AlphaFoldDB" id="F6HJM1"/>
<dbReference type="Proteomes" id="UP000009183">
    <property type="component" value="Chromosome 12"/>
</dbReference>
<dbReference type="PaxDb" id="29760-VIT_12s0178g00100.t01"/>